<dbReference type="eggNOG" id="KOG0017">
    <property type="taxonomic scope" value="Eukaryota"/>
</dbReference>
<reference evidence="2" key="1">
    <citation type="journal article" date="2013" name="Genome Biol.">
        <title>Reference genomes and transcriptomes of Nicotiana sylvestris and Nicotiana tomentosiformis.</title>
        <authorList>
            <person name="Sierro N."/>
            <person name="Battey J.N."/>
            <person name="Ouadi S."/>
            <person name="Bovet L."/>
            <person name="Goepfert S."/>
            <person name="Bakaher N."/>
            <person name="Peitsch M.C."/>
            <person name="Ivanov N.V."/>
        </authorList>
    </citation>
    <scope>NUCLEOTIDE SEQUENCE [LARGE SCALE GENOMIC DNA]</scope>
</reference>
<dbReference type="Pfam" id="PF14244">
    <property type="entry name" value="Retrotran_gag_3"/>
    <property type="match status" value="1"/>
</dbReference>
<gene>
    <name evidence="3" type="primary">LOC104245223</name>
</gene>
<dbReference type="OrthoDB" id="1712054at2759"/>
<dbReference type="KEGG" id="nsy:104245223"/>
<evidence type="ECO:0000313" key="3">
    <source>
        <dbReference type="RefSeq" id="XP_009799104.1"/>
    </source>
</evidence>
<evidence type="ECO:0000313" key="2">
    <source>
        <dbReference type="Proteomes" id="UP000189701"/>
    </source>
</evidence>
<reference evidence="3" key="2">
    <citation type="submission" date="2025-08" db="UniProtKB">
        <authorList>
            <consortium name="RefSeq"/>
        </authorList>
    </citation>
    <scope>IDENTIFICATION</scope>
    <source>
        <tissue evidence="3">Leaf</tissue>
    </source>
</reference>
<proteinExistence type="predicted"/>
<dbReference type="PANTHER" id="PTHR37610">
    <property type="entry name" value="CCHC-TYPE DOMAIN-CONTAINING PROTEIN"/>
    <property type="match status" value="1"/>
</dbReference>
<name>A0A1U7YIL8_NICSY</name>
<evidence type="ECO:0000259" key="1">
    <source>
        <dbReference type="Pfam" id="PF14244"/>
    </source>
</evidence>
<dbReference type="PANTHER" id="PTHR37610:SF86">
    <property type="entry name" value="RETROTRANSPOSON COPIA-LIKE N-TERMINAL DOMAIN-CONTAINING PROTEIN"/>
    <property type="match status" value="1"/>
</dbReference>
<organism evidence="2 3">
    <name type="scientific">Nicotiana sylvestris</name>
    <name type="common">Wood tobacco</name>
    <name type="synonym">South American tobacco</name>
    <dbReference type="NCBI Taxonomy" id="4096"/>
    <lineage>
        <taxon>Eukaryota</taxon>
        <taxon>Viridiplantae</taxon>
        <taxon>Streptophyta</taxon>
        <taxon>Embryophyta</taxon>
        <taxon>Tracheophyta</taxon>
        <taxon>Spermatophyta</taxon>
        <taxon>Magnoliopsida</taxon>
        <taxon>eudicotyledons</taxon>
        <taxon>Gunneridae</taxon>
        <taxon>Pentapetalae</taxon>
        <taxon>asterids</taxon>
        <taxon>lamiids</taxon>
        <taxon>Solanales</taxon>
        <taxon>Solanaceae</taxon>
        <taxon>Nicotianoideae</taxon>
        <taxon>Nicotianeae</taxon>
        <taxon>Nicotiana</taxon>
    </lineage>
</organism>
<dbReference type="Proteomes" id="UP000189701">
    <property type="component" value="Unplaced"/>
</dbReference>
<dbReference type="RefSeq" id="XP_009799104.1">
    <property type="nucleotide sequence ID" value="XM_009800802.1"/>
</dbReference>
<protein>
    <submittedName>
        <fullName evidence="3">Uncharacterized protein LOC104245223</fullName>
    </submittedName>
</protein>
<feature type="domain" description="Retrotransposon Copia-like N-terminal" evidence="1">
    <location>
        <begin position="2"/>
        <end position="29"/>
    </location>
</feature>
<sequence length="160" mass="18174">MENYTIWSQAMEVLLLTRNNLGFIDGSIMHDTYGDNYVNMWDRCNAIVKSWIMHDVSCDLLSGVLFRSSAHAIWLDLRKRFDKVNASRMYYLHMEIFTLTQGNAGNVQLPIGESTKVSHVGSCQLDGGDTINNVLCDLFTKRMKEIGKEEKGVTIPVRPP</sequence>
<dbReference type="InterPro" id="IPR029472">
    <property type="entry name" value="Copia-like_N"/>
</dbReference>
<accession>A0A1U7YIL8</accession>
<keyword evidence="2" id="KW-1185">Reference proteome</keyword>
<dbReference type="GeneID" id="104245223"/>
<dbReference type="AlphaFoldDB" id="A0A1U7YIL8"/>